<dbReference type="PANTHER" id="PTHR31319:SF53">
    <property type="entry name" value="ZINC FINGER PROTEIN CONSTANS-LIKE 5"/>
    <property type="match status" value="1"/>
</dbReference>
<name>A0AAV8SFM3_9ROSI</name>
<dbReference type="InterPro" id="IPR045281">
    <property type="entry name" value="CONSTANS-like"/>
</dbReference>
<keyword evidence="12" id="KW-1185">Reference proteome</keyword>
<organism evidence="11 12">
    <name type="scientific">Erythroxylum novogranatense</name>
    <dbReference type="NCBI Taxonomy" id="1862640"/>
    <lineage>
        <taxon>Eukaryota</taxon>
        <taxon>Viridiplantae</taxon>
        <taxon>Streptophyta</taxon>
        <taxon>Embryophyta</taxon>
        <taxon>Tracheophyta</taxon>
        <taxon>Spermatophyta</taxon>
        <taxon>Magnoliopsida</taxon>
        <taxon>eudicotyledons</taxon>
        <taxon>Gunneridae</taxon>
        <taxon>Pentapetalae</taxon>
        <taxon>rosids</taxon>
        <taxon>fabids</taxon>
        <taxon>Malpighiales</taxon>
        <taxon>Erythroxylaceae</taxon>
        <taxon>Erythroxylum</taxon>
    </lineage>
</organism>
<proteinExistence type="inferred from homology"/>
<dbReference type="InterPro" id="IPR010402">
    <property type="entry name" value="CCT_domain"/>
</dbReference>
<dbReference type="GO" id="GO:0008270">
    <property type="term" value="F:zinc ion binding"/>
    <property type="evidence" value="ECO:0007669"/>
    <property type="project" value="UniProtKB-KW"/>
</dbReference>
<evidence type="ECO:0000256" key="5">
    <source>
        <dbReference type="ARBA" id="ARBA00022833"/>
    </source>
</evidence>
<evidence type="ECO:0000259" key="9">
    <source>
        <dbReference type="PROSITE" id="PS50119"/>
    </source>
</evidence>
<dbReference type="Pfam" id="PF00643">
    <property type="entry name" value="zf-B_box"/>
    <property type="match status" value="1"/>
</dbReference>
<dbReference type="GO" id="GO:0003700">
    <property type="term" value="F:DNA-binding transcription factor activity"/>
    <property type="evidence" value="ECO:0007669"/>
    <property type="project" value="TreeGrafter"/>
</dbReference>
<evidence type="ECO:0000256" key="2">
    <source>
        <dbReference type="ARBA" id="ARBA00010024"/>
    </source>
</evidence>
<protein>
    <recommendedName>
        <fullName evidence="13">CONSTANS-like protein</fullName>
    </recommendedName>
</protein>
<evidence type="ECO:0000256" key="1">
    <source>
        <dbReference type="ARBA" id="ARBA00004123"/>
    </source>
</evidence>
<keyword evidence="4 7" id="KW-0863">Zinc-finger</keyword>
<dbReference type="PROSITE" id="PS51017">
    <property type="entry name" value="CCT"/>
    <property type="match status" value="1"/>
</dbReference>
<dbReference type="EMBL" id="JAIWQS010000011">
    <property type="protein sequence ID" value="KAJ8750814.1"/>
    <property type="molecule type" value="Genomic_DNA"/>
</dbReference>
<reference evidence="11 12" key="1">
    <citation type="submission" date="2021-09" db="EMBL/GenBank/DDBJ databases">
        <title>Genomic insights and catalytic innovation underlie evolution of tropane alkaloids biosynthesis.</title>
        <authorList>
            <person name="Wang Y.-J."/>
            <person name="Tian T."/>
            <person name="Huang J.-P."/>
            <person name="Huang S.-X."/>
        </authorList>
    </citation>
    <scope>NUCLEOTIDE SEQUENCE [LARGE SCALE GENOMIC DNA]</scope>
    <source>
        <strain evidence="11">KIB-2018</strain>
        <tissue evidence="11">Leaf</tissue>
    </source>
</reference>
<keyword evidence="6 8" id="KW-0539">Nucleus</keyword>
<evidence type="ECO:0000256" key="7">
    <source>
        <dbReference type="PROSITE-ProRule" id="PRU00024"/>
    </source>
</evidence>
<gene>
    <name evidence="11" type="ORF">K2173_015995</name>
</gene>
<evidence type="ECO:0000256" key="8">
    <source>
        <dbReference type="PROSITE-ProRule" id="PRU00357"/>
    </source>
</evidence>
<dbReference type="CDD" id="cd19821">
    <property type="entry name" value="Bbox1_BBX-like"/>
    <property type="match status" value="2"/>
</dbReference>
<evidence type="ECO:0008006" key="13">
    <source>
        <dbReference type="Google" id="ProtNLM"/>
    </source>
</evidence>
<comment type="caution">
    <text evidence="11">The sequence shown here is derived from an EMBL/GenBank/DDBJ whole genome shotgun (WGS) entry which is preliminary data.</text>
</comment>
<dbReference type="SMART" id="SM00336">
    <property type="entry name" value="BBOX"/>
    <property type="match status" value="2"/>
</dbReference>
<feature type="domain" description="B box-type" evidence="9">
    <location>
        <begin position="62"/>
        <end position="109"/>
    </location>
</feature>
<accession>A0AAV8SFM3</accession>
<evidence type="ECO:0000256" key="3">
    <source>
        <dbReference type="ARBA" id="ARBA00022723"/>
    </source>
</evidence>
<keyword evidence="5" id="KW-0862">Zinc</keyword>
<dbReference type="GO" id="GO:0009909">
    <property type="term" value="P:regulation of flower development"/>
    <property type="evidence" value="ECO:0007669"/>
    <property type="project" value="InterPro"/>
</dbReference>
<dbReference type="Pfam" id="PF06203">
    <property type="entry name" value="CCT"/>
    <property type="match status" value="1"/>
</dbReference>
<dbReference type="AlphaFoldDB" id="A0AAV8SFM3"/>
<sequence length="377" mass="41893">MGIEVESLKNLTGRGWSSMIAKRCDSCKITPATAFCRADSAFLCMNCDSKIHGVNQLMSRHERVWMCEVCEQAPAAVTCRADAAALCVTCDADIHSANPLARRHERVPIEPFFDSSGSIVRSSPFNFLVPGESNGGSGYDQNDGVAEGAVSWLLPSPPELNSKRAVENITSDHFFTDMDPFLDFEYQNLMEDGKIFQKNNHNHGHGANDSVVPVQTKQAAHINPVINTENCFDIDFCRSKLTSFNYPTQSVSQSVSSSSHDVGVVPDGSSMSDTSFPFNRNSDSSINLSTTTGSNQATQLCGLDREARVLRYRQRRKNRKFEKTIRYASRKAYAETRPRIKGRFAKRTEIESDIDQLYHSSSVTYMSESQYGVVPSF</sequence>
<dbReference type="GO" id="GO:0005634">
    <property type="term" value="C:nucleus"/>
    <property type="evidence" value="ECO:0007669"/>
    <property type="project" value="UniProtKB-SubCell"/>
</dbReference>
<evidence type="ECO:0000259" key="10">
    <source>
        <dbReference type="PROSITE" id="PS51017"/>
    </source>
</evidence>
<feature type="domain" description="CCT" evidence="10">
    <location>
        <begin position="305"/>
        <end position="347"/>
    </location>
</feature>
<dbReference type="InterPro" id="IPR049808">
    <property type="entry name" value="CONSTANS-like_Bbox1"/>
</dbReference>
<dbReference type="Proteomes" id="UP001159364">
    <property type="component" value="Linkage Group LG11"/>
</dbReference>
<dbReference type="InterPro" id="IPR000315">
    <property type="entry name" value="Znf_B-box"/>
</dbReference>
<comment type="similarity">
    <text evidence="2">Belongs to the CONSTANS family.</text>
</comment>
<dbReference type="PROSITE" id="PS50119">
    <property type="entry name" value="ZF_BBOX"/>
    <property type="match status" value="2"/>
</dbReference>
<evidence type="ECO:0000313" key="12">
    <source>
        <dbReference type="Proteomes" id="UP001159364"/>
    </source>
</evidence>
<dbReference type="PANTHER" id="PTHR31319">
    <property type="entry name" value="ZINC FINGER PROTEIN CONSTANS-LIKE 4"/>
    <property type="match status" value="1"/>
</dbReference>
<keyword evidence="3" id="KW-0479">Metal-binding</keyword>
<evidence type="ECO:0000256" key="4">
    <source>
        <dbReference type="ARBA" id="ARBA00022771"/>
    </source>
</evidence>
<feature type="domain" description="B box-type" evidence="9">
    <location>
        <begin position="19"/>
        <end position="66"/>
    </location>
</feature>
<evidence type="ECO:0000313" key="11">
    <source>
        <dbReference type="EMBL" id="KAJ8750814.1"/>
    </source>
</evidence>
<evidence type="ECO:0000256" key="6">
    <source>
        <dbReference type="ARBA" id="ARBA00023242"/>
    </source>
</evidence>
<comment type="subcellular location">
    <subcellularLocation>
        <location evidence="1 8">Nucleus</location>
    </subcellularLocation>
</comment>